<evidence type="ECO:0000259" key="2">
    <source>
        <dbReference type="PROSITE" id="PS50943"/>
    </source>
</evidence>
<dbReference type="InterPro" id="IPR001387">
    <property type="entry name" value="Cro/C1-type_HTH"/>
</dbReference>
<dbReference type="SMART" id="SM00530">
    <property type="entry name" value="HTH_XRE"/>
    <property type="match status" value="1"/>
</dbReference>
<evidence type="ECO:0000256" key="1">
    <source>
        <dbReference type="SAM" id="MobiDB-lite"/>
    </source>
</evidence>
<name>A0ABP8YLH7_9ACTN</name>
<dbReference type="RefSeq" id="WP_345526272.1">
    <property type="nucleotide sequence ID" value="NZ_BAABKN010000009.1"/>
</dbReference>
<organism evidence="3 4">
    <name type="scientific">Nocardioides endophyticus</name>
    <dbReference type="NCBI Taxonomy" id="1353775"/>
    <lineage>
        <taxon>Bacteria</taxon>
        <taxon>Bacillati</taxon>
        <taxon>Actinomycetota</taxon>
        <taxon>Actinomycetes</taxon>
        <taxon>Propionibacteriales</taxon>
        <taxon>Nocardioidaceae</taxon>
        <taxon>Nocardioides</taxon>
    </lineage>
</organism>
<dbReference type="Gene3D" id="1.10.260.40">
    <property type="entry name" value="lambda repressor-like DNA-binding domains"/>
    <property type="match status" value="1"/>
</dbReference>
<dbReference type="SUPFAM" id="SSF47413">
    <property type="entry name" value="lambda repressor-like DNA-binding domains"/>
    <property type="match status" value="1"/>
</dbReference>
<dbReference type="Proteomes" id="UP001499882">
    <property type="component" value="Unassembled WGS sequence"/>
</dbReference>
<dbReference type="InterPro" id="IPR010982">
    <property type="entry name" value="Lambda_DNA-bd_dom_sf"/>
</dbReference>
<evidence type="ECO:0000313" key="3">
    <source>
        <dbReference type="EMBL" id="GAA4733705.1"/>
    </source>
</evidence>
<dbReference type="CDD" id="cd00093">
    <property type="entry name" value="HTH_XRE"/>
    <property type="match status" value="1"/>
</dbReference>
<accession>A0ABP8YLH7</accession>
<feature type="domain" description="HTH cro/C1-type" evidence="2">
    <location>
        <begin position="21"/>
        <end position="88"/>
    </location>
</feature>
<reference evidence="4" key="1">
    <citation type="journal article" date="2019" name="Int. J. Syst. Evol. Microbiol.">
        <title>The Global Catalogue of Microorganisms (GCM) 10K type strain sequencing project: providing services to taxonomists for standard genome sequencing and annotation.</title>
        <authorList>
            <consortium name="The Broad Institute Genomics Platform"/>
            <consortium name="The Broad Institute Genome Sequencing Center for Infectious Disease"/>
            <person name="Wu L."/>
            <person name="Ma J."/>
        </authorList>
    </citation>
    <scope>NUCLEOTIDE SEQUENCE [LARGE SCALE GENOMIC DNA]</scope>
    <source>
        <strain evidence="4">JCM 18532</strain>
    </source>
</reference>
<sequence length="100" mass="10954">MTERRVARDYERAAQMLGLKVRAAREARGLSQDELASRTGISRNQVQNIEHSRNNARDATTGRPGPGNARLDTIFILAEVLGVEVAYLVDPSRPVTPPGT</sequence>
<gene>
    <name evidence="3" type="ORF">GCM10023350_16600</name>
</gene>
<dbReference type="Pfam" id="PF01381">
    <property type="entry name" value="HTH_3"/>
    <property type="match status" value="1"/>
</dbReference>
<protein>
    <recommendedName>
        <fullName evidence="2">HTH cro/C1-type domain-containing protein</fullName>
    </recommendedName>
</protein>
<proteinExistence type="predicted"/>
<keyword evidence="4" id="KW-1185">Reference proteome</keyword>
<dbReference type="EMBL" id="BAABKN010000009">
    <property type="protein sequence ID" value="GAA4733705.1"/>
    <property type="molecule type" value="Genomic_DNA"/>
</dbReference>
<feature type="compositionally biased region" description="Polar residues" evidence="1">
    <location>
        <begin position="39"/>
        <end position="49"/>
    </location>
</feature>
<dbReference type="PROSITE" id="PS50943">
    <property type="entry name" value="HTH_CROC1"/>
    <property type="match status" value="1"/>
</dbReference>
<feature type="region of interest" description="Disordered" evidence="1">
    <location>
        <begin position="29"/>
        <end position="67"/>
    </location>
</feature>
<comment type="caution">
    <text evidence="3">The sequence shown here is derived from an EMBL/GenBank/DDBJ whole genome shotgun (WGS) entry which is preliminary data.</text>
</comment>
<evidence type="ECO:0000313" key="4">
    <source>
        <dbReference type="Proteomes" id="UP001499882"/>
    </source>
</evidence>